<evidence type="ECO:0000256" key="1">
    <source>
        <dbReference type="SAM" id="Phobius"/>
    </source>
</evidence>
<evidence type="ECO:0000313" key="2">
    <source>
        <dbReference type="EMBL" id="MPN07217.1"/>
    </source>
</evidence>
<name>A0A645EZ52_9ZZZZ</name>
<feature type="transmembrane region" description="Helical" evidence="1">
    <location>
        <begin position="41"/>
        <end position="69"/>
    </location>
</feature>
<keyword evidence="1" id="KW-0472">Membrane</keyword>
<sequence>MLVCVGIIVLVRFAAYAVGYFRYRTFSSLHTLLNKAAGALLFAFPVLYFVLGKSAACVIVCGVAFVSAVEELVITISSKELDRDRKSLWARDKHD</sequence>
<accession>A0A645EZ52</accession>
<protein>
    <submittedName>
        <fullName evidence="2">Uncharacterized protein</fullName>
    </submittedName>
</protein>
<proteinExistence type="predicted"/>
<dbReference type="AlphaFoldDB" id="A0A645EZ52"/>
<keyword evidence="1" id="KW-1133">Transmembrane helix</keyword>
<gene>
    <name evidence="2" type="ORF">SDC9_154483</name>
</gene>
<reference evidence="2" key="1">
    <citation type="submission" date="2019-08" db="EMBL/GenBank/DDBJ databases">
        <authorList>
            <person name="Kucharzyk K."/>
            <person name="Murdoch R.W."/>
            <person name="Higgins S."/>
            <person name="Loffler F."/>
        </authorList>
    </citation>
    <scope>NUCLEOTIDE SEQUENCE</scope>
</reference>
<keyword evidence="1" id="KW-0812">Transmembrane</keyword>
<comment type="caution">
    <text evidence="2">The sequence shown here is derived from an EMBL/GenBank/DDBJ whole genome shotgun (WGS) entry which is preliminary data.</text>
</comment>
<organism evidence="2">
    <name type="scientific">bioreactor metagenome</name>
    <dbReference type="NCBI Taxonomy" id="1076179"/>
    <lineage>
        <taxon>unclassified sequences</taxon>
        <taxon>metagenomes</taxon>
        <taxon>ecological metagenomes</taxon>
    </lineage>
</organism>
<dbReference type="EMBL" id="VSSQ01053183">
    <property type="protein sequence ID" value="MPN07217.1"/>
    <property type="molecule type" value="Genomic_DNA"/>
</dbReference>